<evidence type="ECO:0000313" key="10">
    <source>
        <dbReference type="Proteomes" id="UP000609531"/>
    </source>
</evidence>
<feature type="transmembrane region" description="Helical" evidence="7">
    <location>
        <begin position="6"/>
        <end position="39"/>
    </location>
</feature>
<dbReference type="EMBL" id="JAEKJA010000009">
    <property type="protein sequence ID" value="MBJ3776450.1"/>
    <property type="molecule type" value="Genomic_DNA"/>
</dbReference>
<feature type="transmembrane region" description="Helical" evidence="7">
    <location>
        <begin position="319"/>
        <end position="348"/>
    </location>
</feature>
<evidence type="ECO:0000256" key="6">
    <source>
        <dbReference type="ARBA" id="ARBA00023136"/>
    </source>
</evidence>
<evidence type="ECO:0000256" key="3">
    <source>
        <dbReference type="ARBA" id="ARBA00022519"/>
    </source>
</evidence>
<evidence type="ECO:0000256" key="2">
    <source>
        <dbReference type="ARBA" id="ARBA00022475"/>
    </source>
</evidence>
<keyword evidence="6 7" id="KW-0472">Membrane</keyword>
<dbReference type="Proteomes" id="UP000609531">
    <property type="component" value="Unassembled WGS sequence"/>
</dbReference>
<accession>A0A934IPP6</accession>
<feature type="transmembrane region" description="Helical" evidence="7">
    <location>
        <begin position="247"/>
        <end position="267"/>
    </location>
</feature>
<evidence type="ECO:0000259" key="8">
    <source>
        <dbReference type="Pfam" id="PF06808"/>
    </source>
</evidence>
<feature type="transmembrane region" description="Helical" evidence="7">
    <location>
        <begin position="98"/>
        <end position="119"/>
    </location>
</feature>
<feature type="transmembrane region" description="Helical" evidence="7">
    <location>
        <begin position="218"/>
        <end position="241"/>
    </location>
</feature>
<feature type="transmembrane region" description="Helical" evidence="7">
    <location>
        <begin position="172"/>
        <end position="197"/>
    </location>
</feature>
<keyword evidence="2" id="KW-1003">Cell membrane</keyword>
<comment type="subunit">
    <text evidence="7">The complex comprises the extracytoplasmic solute receptor protein and the two transmembrane proteins.</text>
</comment>
<name>A0A934IPP6_9HYPH</name>
<gene>
    <name evidence="9" type="ORF">JCR33_12160</name>
</gene>
<comment type="similarity">
    <text evidence="7">Belongs to the TRAP transporter large permease family.</text>
</comment>
<feature type="transmembrane region" description="Helical" evidence="7">
    <location>
        <begin position="140"/>
        <end position="166"/>
    </location>
</feature>
<feature type="transmembrane region" description="Helical" evidence="7">
    <location>
        <begin position="360"/>
        <end position="382"/>
    </location>
</feature>
<feature type="domain" description="TRAP C4-dicarboxylate transport system permease DctM subunit" evidence="8">
    <location>
        <begin position="10"/>
        <end position="422"/>
    </location>
</feature>
<comment type="caution">
    <text evidence="9">The sequence shown here is derived from an EMBL/GenBank/DDBJ whole genome shotgun (WGS) entry which is preliminary data.</text>
</comment>
<evidence type="ECO:0000256" key="5">
    <source>
        <dbReference type="ARBA" id="ARBA00022989"/>
    </source>
</evidence>
<comment type="subcellular location">
    <subcellularLocation>
        <location evidence="1 7">Cell inner membrane</location>
        <topology evidence="1 7">Multi-pass membrane protein</topology>
    </subcellularLocation>
</comment>
<feature type="transmembrane region" description="Helical" evidence="7">
    <location>
        <begin position="279"/>
        <end position="299"/>
    </location>
</feature>
<dbReference type="InterPro" id="IPR010656">
    <property type="entry name" value="DctM"/>
</dbReference>
<keyword evidence="10" id="KW-1185">Reference proteome</keyword>
<dbReference type="PIRSF" id="PIRSF006066">
    <property type="entry name" value="HI0050"/>
    <property type="match status" value="1"/>
</dbReference>
<sequence length="432" mass="43931">MGLEPWVPGLVALVVLILLGLPIAFGMGLVGTVGLVLLLGPRGAMSIVGQTLFDTGLSYTLSVVPLFILMGNLVTRAGLSDKLYGACHAWLGARRGGLAMATAVACGGFSAVCGSSLATAATMGKVALPSMRRYGTSDSLAAGVIAAGGTLGILIPPSVILVMYGVTTSQDIGALFIAGVIPGLIGVLGYMAAVRVTCMIDPDAGPRGPQTTLRQKLVATRGVGGVLALFVLVIGGIYAGVFTATEAAGVGAFGAFLIALVMGRLTLRSFAEALAETAATTTMMFAVLTGALVFASYVNVAGLPAALTGLADAADWPPFGVLVAILGVYLVLGMVLESLSMVLLTVPIFAPMVEGLGYDLVWFGILVVVMTEISLITPPVGLNVFVLKTVLPDVSVGTIFKGVIPFILADVVRVALILAIPGLALWLPSLMG</sequence>
<evidence type="ECO:0000256" key="1">
    <source>
        <dbReference type="ARBA" id="ARBA00004429"/>
    </source>
</evidence>
<dbReference type="NCBIfam" id="TIGR00786">
    <property type="entry name" value="dctM"/>
    <property type="match status" value="1"/>
</dbReference>
<dbReference type="PANTHER" id="PTHR33362:SF5">
    <property type="entry name" value="C4-DICARBOXYLATE TRAP TRANSPORTER LARGE PERMEASE PROTEIN DCTM"/>
    <property type="match status" value="1"/>
</dbReference>
<keyword evidence="5 7" id="KW-1133">Transmembrane helix</keyword>
<dbReference type="Pfam" id="PF06808">
    <property type="entry name" value="DctM"/>
    <property type="match status" value="1"/>
</dbReference>
<keyword evidence="3 7" id="KW-0997">Cell inner membrane</keyword>
<comment type="function">
    <text evidence="7">Part of the tripartite ATP-independent periplasmic (TRAP) transport system.</text>
</comment>
<dbReference type="GO" id="GO:0005886">
    <property type="term" value="C:plasma membrane"/>
    <property type="evidence" value="ECO:0007669"/>
    <property type="project" value="UniProtKB-SubCell"/>
</dbReference>
<reference evidence="9" key="1">
    <citation type="submission" date="2020-12" db="EMBL/GenBank/DDBJ databases">
        <title>Bacterial taxonomy.</title>
        <authorList>
            <person name="Pan X."/>
        </authorList>
    </citation>
    <scope>NUCLEOTIDE SEQUENCE</scope>
    <source>
        <strain evidence="9">B2012</strain>
    </source>
</reference>
<keyword evidence="7" id="KW-0813">Transport</keyword>
<dbReference type="AlphaFoldDB" id="A0A934IPP6"/>
<dbReference type="GO" id="GO:0022857">
    <property type="term" value="F:transmembrane transporter activity"/>
    <property type="evidence" value="ECO:0007669"/>
    <property type="project" value="UniProtKB-UniRule"/>
</dbReference>
<keyword evidence="4 7" id="KW-0812">Transmembrane</keyword>
<organism evidence="9 10">
    <name type="scientific">Acuticoccus mangrovi</name>
    <dbReference type="NCBI Taxonomy" id="2796142"/>
    <lineage>
        <taxon>Bacteria</taxon>
        <taxon>Pseudomonadati</taxon>
        <taxon>Pseudomonadota</taxon>
        <taxon>Alphaproteobacteria</taxon>
        <taxon>Hyphomicrobiales</taxon>
        <taxon>Amorphaceae</taxon>
        <taxon>Acuticoccus</taxon>
    </lineage>
</organism>
<evidence type="ECO:0000256" key="7">
    <source>
        <dbReference type="RuleBase" id="RU369079"/>
    </source>
</evidence>
<feature type="transmembrane region" description="Helical" evidence="7">
    <location>
        <begin position="402"/>
        <end position="427"/>
    </location>
</feature>
<dbReference type="InterPro" id="IPR004681">
    <property type="entry name" value="TRAP_DctM"/>
</dbReference>
<evidence type="ECO:0000313" key="9">
    <source>
        <dbReference type="EMBL" id="MBJ3776450.1"/>
    </source>
</evidence>
<protein>
    <recommendedName>
        <fullName evidence="7">TRAP transporter large permease protein</fullName>
    </recommendedName>
</protein>
<feature type="transmembrane region" description="Helical" evidence="7">
    <location>
        <begin position="51"/>
        <end position="74"/>
    </location>
</feature>
<proteinExistence type="inferred from homology"/>
<dbReference type="PANTHER" id="PTHR33362">
    <property type="entry name" value="SIALIC ACID TRAP TRANSPORTER PERMEASE PROTEIN SIAT-RELATED"/>
    <property type="match status" value="1"/>
</dbReference>
<evidence type="ECO:0000256" key="4">
    <source>
        <dbReference type="ARBA" id="ARBA00022692"/>
    </source>
</evidence>